<dbReference type="OrthoDB" id="685508at2759"/>
<evidence type="ECO:0000313" key="2">
    <source>
        <dbReference type="EnsemblPlants" id="KQJ87835"/>
    </source>
</evidence>
<dbReference type="Gramene" id="KQJ87835">
    <property type="protein sequence ID" value="KQJ87835"/>
    <property type="gene ID" value="BRADI_4g13802v3"/>
</dbReference>
<dbReference type="Proteomes" id="UP000008810">
    <property type="component" value="Chromosome 4"/>
</dbReference>
<reference evidence="2" key="3">
    <citation type="submission" date="2018-08" db="UniProtKB">
        <authorList>
            <consortium name="EnsemblPlants"/>
        </authorList>
    </citation>
    <scope>IDENTIFICATION</scope>
    <source>
        <strain evidence="2">cv. Bd21</strain>
    </source>
</reference>
<dbReference type="InterPro" id="IPR012871">
    <property type="entry name" value="DUF1668_ORYSA"/>
</dbReference>
<proteinExistence type="predicted"/>
<reference evidence="1" key="2">
    <citation type="submission" date="2017-06" db="EMBL/GenBank/DDBJ databases">
        <title>WGS assembly of Brachypodium distachyon.</title>
        <authorList>
            <consortium name="The International Brachypodium Initiative"/>
            <person name="Lucas S."/>
            <person name="Harmon-Smith M."/>
            <person name="Lail K."/>
            <person name="Tice H."/>
            <person name="Grimwood J."/>
            <person name="Bruce D."/>
            <person name="Barry K."/>
            <person name="Shu S."/>
            <person name="Lindquist E."/>
            <person name="Wang M."/>
            <person name="Pitluck S."/>
            <person name="Vogel J.P."/>
            <person name="Garvin D.F."/>
            <person name="Mockler T.C."/>
            <person name="Schmutz J."/>
            <person name="Rokhsar D."/>
            <person name="Bevan M.W."/>
        </authorList>
    </citation>
    <scope>NUCLEOTIDE SEQUENCE</scope>
    <source>
        <strain evidence="1">Bd21</strain>
    </source>
</reference>
<dbReference type="AlphaFoldDB" id="A0A0Q3HHE2"/>
<dbReference type="PANTHER" id="PTHR33085">
    <property type="entry name" value="OS12G0113100 PROTEIN-RELATED"/>
    <property type="match status" value="1"/>
</dbReference>
<gene>
    <name evidence="1" type="ORF">BRADI_4g13802v3</name>
</gene>
<dbReference type="EnsemblPlants" id="KQJ87835">
    <property type="protein sequence ID" value="KQJ87835"/>
    <property type="gene ID" value="BRADI_4g13802v3"/>
</dbReference>
<evidence type="ECO:0000313" key="1">
    <source>
        <dbReference type="EMBL" id="KQJ87835.2"/>
    </source>
</evidence>
<dbReference type="PANTHER" id="PTHR33085:SF69">
    <property type="entry name" value="OS07G0234700 PROTEIN"/>
    <property type="match status" value="1"/>
</dbReference>
<organism evidence="1">
    <name type="scientific">Brachypodium distachyon</name>
    <name type="common">Purple false brome</name>
    <name type="synonym">Trachynia distachya</name>
    <dbReference type="NCBI Taxonomy" id="15368"/>
    <lineage>
        <taxon>Eukaryota</taxon>
        <taxon>Viridiplantae</taxon>
        <taxon>Streptophyta</taxon>
        <taxon>Embryophyta</taxon>
        <taxon>Tracheophyta</taxon>
        <taxon>Spermatophyta</taxon>
        <taxon>Magnoliopsida</taxon>
        <taxon>Liliopsida</taxon>
        <taxon>Poales</taxon>
        <taxon>Poaceae</taxon>
        <taxon>BOP clade</taxon>
        <taxon>Pooideae</taxon>
        <taxon>Stipodae</taxon>
        <taxon>Brachypodieae</taxon>
        <taxon>Brachypodium</taxon>
    </lineage>
</organism>
<reference evidence="1 2" key="1">
    <citation type="journal article" date="2010" name="Nature">
        <title>Genome sequencing and analysis of the model grass Brachypodium distachyon.</title>
        <authorList>
            <consortium name="International Brachypodium Initiative"/>
        </authorList>
    </citation>
    <scope>NUCLEOTIDE SEQUENCE [LARGE SCALE GENOMIC DNA]</scope>
    <source>
        <strain evidence="1 2">Bd21</strain>
    </source>
</reference>
<sequence>MGRRGRRQSGDIGKEMAGGKLRAWQLLDGGILRPEHDLEEHGSIWGGRWGNCWSPFSPRINGASAGVALGPVLSSSKYLAASKSGDVGGGFGSSRRLALLGWRLDGRRLHLPIPGTSFSSWAPRLDLCRSQQDGGGGRQHGKVVGSTLRASQPDYSIQVFRQARLFSTANQQQRQTTTKPHLYLVLDDHQNGFTIHKLDIDNDLDVSCSSEDPLNFHEPPVIHLGPPTMGKVAQFAALWQPRHLRLHCLAADLNDNERHWPWQPLSDGSQFSWSWTVSPPKFLFDPKSITAYGVHPCTGTILLSASGFESSGTFSYGSGGSGRWKRLGDWVLPFKGLAHYENVLGAWVGLHLPSLQTKDTYVLYLCVCPVMANGPPPKWKVCTKKLFMQHPYWRHVDAKLVYMGEGSKYCLMERLTYKGGGNMIYAIRLTTFTVIYGEDGELKTMPHRPARFYKAPSYLFKFDVQAFWM</sequence>
<dbReference type="InParanoid" id="A0A0Q3HHE2"/>
<name>A0A0Q3HHE2_BRADI</name>
<accession>A0A0Q3HHE2</accession>
<evidence type="ECO:0000313" key="3">
    <source>
        <dbReference type="Proteomes" id="UP000008810"/>
    </source>
</evidence>
<dbReference type="FunCoup" id="A0A0Q3HHE2">
    <property type="interactions" value="199"/>
</dbReference>
<dbReference type="EMBL" id="CM000883">
    <property type="protein sequence ID" value="KQJ87835.2"/>
    <property type="molecule type" value="Genomic_DNA"/>
</dbReference>
<protein>
    <submittedName>
        <fullName evidence="1 2">Uncharacterized protein</fullName>
    </submittedName>
</protein>
<keyword evidence="3" id="KW-1185">Reference proteome</keyword>
<dbReference type="Pfam" id="PF07893">
    <property type="entry name" value="DUF1668"/>
    <property type="match status" value="1"/>
</dbReference>